<dbReference type="Gene3D" id="1.25.10.10">
    <property type="entry name" value="Leucine-rich Repeat Variant"/>
    <property type="match status" value="1"/>
</dbReference>
<reference evidence="3 4" key="1">
    <citation type="submission" date="2024-01" db="EMBL/GenBank/DDBJ databases">
        <title>Genome assemblies of Stephania.</title>
        <authorList>
            <person name="Yang L."/>
        </authorList>
    </citation>
    <scope>NUCLEOTIDE SEQUENCE [LARGE SCALE GENOMIC DNA]</scope>
    <source>
        <strain evidence="3">JXDWG</strain>
        <tissue evidence="3">Leaf</tissue>
    </source>
</reference>
<evidence type="ECO:0000313" key="4">
    <source>
        <dbReference type="Proteomes" id="UP001419268"/>
    </source>
</evidence>
<dbReference type="PANTHER" id="PTHR13366">
    <property type="entry name" value="MALARIA ANTIGEN-RELATED"/>
    <property type="match status" value="1"/>
</dbReference>
<organism evidence="3 4">
    <name type="scientific">Stephania cephalantha</name>
    <dbReference type="NCBI Taxonomy" id="152367"/>
    <lineage>
        <taxon>Eukaryota</taxon>
        <taxon>Viridiplantae</taxon>
        <taxon>Streptophyta</taxon>
        <taxon>Embryophyta</taxon>
        <taxon>Tracheophyta</taxon>
        <taxon>Spermatophyta</taxon>
        <taxon>Magnoliopsida</taxon>
        <taxon>Ranunculales</taxon>
        <taxon>Menispermaceae</taxon>
        <taxon>Menispermoideae</taxon>
        <taxon>Cissampelideae</taxon>
        <taxon>Stephania</taxon>
    </lineage>
</organism>
<evidence type="ECO:0000256" key="1">
    <source>
        <dbReference type="SAM" id="MobiDB-lite"/>
    </source>
</evidence>
<dbReference type="InterPro" id="IPR052107">
    <property type="entry name" value="HEAT6"/>
</dbReference>
<comment type="caution">
    <text evidence="3">The sequence shown here is derived from an EMBL/GenBank/DDBJ whole genome shotgun (WGS) entry which is preliminary data.</text>
</comment>
<gene>
    <name evidence="3" type="ORF">Scep_025122</name>
</gene>
<evidence type="ECO:0000259" key="2">
    <source>
        <dbReference type="Pfam" id="PF13251"/>
    </source>
</evidence>
<feature type="compositionally biased region" description="Polar residues" evidence="1">
    <location>
        <begin position="354"/>
        <end position="365"/>
    </location>
</feature>
<feature type="region of interest" description="Disordered" evidence="1">
    <location>
        <begin position="353"/>
        <end position="386"/>
    </location>
</feature>
<accession>A0AAP0EPZ4</accession>
<proteinExistence type="predicted"/>
<keyword evidence="4" id="KW-1185">Reference proteome</keyword>
<feature type="domain" description="DUF4042" evidence="2">
    <location>
        <begin position="399"/>
        <end position="583"/>
    </location>
</feature>
<dbReference type="EMBL" id="JBBNAG010000011">
    <property type="protein sequence ID" value="KAK9093653.1"/>
    <property type="molecule type" value="Genomic_DNA"/>
</dbReference>
<sequence length="1201" mass="131190">MASGDSVARSWRTAFLTLRDETLASPPSLSLLQSLVFSQNHASLIAAASDLSPHELASDLIFLLEFTTKASSSKTEGADDLADAYIRTCHLIHDVSYRVCLEMNSLSWSLMLDFLQKMLHFFLTKPSSSSSSSANAISVNVVMEILEILRRVENGYGRKCSISETELLVKLILNIIVACNAGMLTSCHSSGNLLLSGVDTGSKIAKRHNLWDSQTSAFVMLGELLSKLGSSMSAEIWQSALEALRKILDALATKNLLVEDNIMSRFYASLLQCLHLVLTNSKGSLSDHVAGLVAALRIFFIYGLTNHSSLASRYASFEVKPCSLSTRASSTDSTAITDRGRYRPPHLRRREGASISSLKADSQSFSEDEKSAHGFTSSDSEHSDSDGLGKSLDYFRSSKTRITAFLCIQDLCQADPKSLIAHWTMLLPTSDVLQQRKYEPTLLTCLLFDPILKARVAAASTLASMLGGPSSVFLRVAEFNESNRRGPFTSLSSSLGQMLMQLHTGILYLIQREAHYGMLVPLFRSLVLLISATPYARMPQELLPSVISSVSSRMMKGFPSRADQNGLLAICFNCLGAAFSTSPPSSQVQAMLQEEISAGAIGLPGDERVLSLIIQFCERIINPSISLEALQVLRAVSHNYPAVTVVCWDQFSTSMYGLLRATFPVSTSSGSPTRLLKGSLGNNVDQLGERCILAAIKVLDECLRAISGFKGTEDPFDDGSLYSPFTSDCTKTKKISSAPSYGLDAPEVTKAIATSDYSGSVQWSEAIDKHLSLTVFHSSASVRAASVTCFAGITSSAFFSLPIEKQDFVLSHSINAALTDEVPSVRSAGCRAIGVIACFPQISHRDEILDKFIRAVEINTRHPQASVRITACWALANTCDLLRHRADVDLKSDYHWTTLLAECSLRLAKDGDKIKSNAVRALGNLARFVRFTNLPSAQYKQNLGYSSTAIDSICHDPQMICISKSTSLGHPQWLGRMVQAFVSCVTTGNVKVQWNVCHALSNLFLNKNLKLQDMDWAPSVFSILLLLIRDSSNFKIRIHAAAALSVPVSRLDYGSSFADVVQGLQHVLENIGSDQITAPSSFRYREVLQKQLTTATLHVFGLVAFVDHEALKDFLVKAKLIKKSSFLENWLKSLCSSILDESNQPAVEASSSVENQNNASFSLVQKKEMISKAIKALQEFYACNNHQAIAGRIEKLIACVS</sequence>
<dbReference type="SUPFAM" id="SSF48371">
    <property type="entry name" value="ARM repeat"/>
    <property type="match status" value="1"/>
</dbReference>
<dbReference type="InterPro" id="IPR011989">
    <property type="entry name" value="ARM-like"/>
</dbReference>
<name>A0AAP0EPZ4_9MAGN</name>
<evidence type="ECO:0000313" key="3">
    <source>
        <dbReference type="EMBL" id="KAK9093653.1"/>
    </source>
</evidence>
<dbReference type="AlphaFoldDB" id="A0AAP0EPZ4"/>
<dbReference type="InterPro" id="IPR016024">
    <property type="entry name" value="ARM-type_fold"/>
</dbReference>
<dbReference type="Proteomes" id="UP001419268">
    <property type="component" value="Unassembled WGS sequence"/>
</dbReference>
<dbReference type="PANTHER" id="PTHR13366:SF0">
    <property type="entry name" value="HEAT REPEAT-CONTAINING PROTEIN 6"/>
    <property type="match status" value="1"/>
</dbReference>
<dbReference type="Pfam" id="PF13251">
    <property type="entry name" value="DUF4042"/>
    <property type="match status" value="1"/>
</dbReference>
<protein>
    <recommendedName>
        <fullName evidence="2">DUF4042 domain-containing protein</fullName>
    </recommendedName>
</protein>
<dbReference type="InterPro" id="IPR025283">
    <property type="entry name" value="DUF4042"/>
</dbReference>